<dbReference type="InterPro" id="IPR036278">
    <property type="entry name" value="Sialidase_sf"/>
</dbReference>
<dbReference type="Proteomes" id="UP001165489">
    <property type="component" value="Unassembled WGS sequence"/>
</dbReference>
<dbReference type="Pfam" id="PF13088">
    <property type="entry name" value="BNR_2"/>
    <property type="match status" value="1"/>
</dbReference>
<accession>A0ABS9UVG4</accession>
<dbReference type="PANTHER" id="PTHR43752">
    <property type="entry name" value="BNR/ASP-BOX REPEAT FAMILY PROTEIN"/>
    <property type="match status" value="1"/>
</dbReference>
<dbReference type="EMBL" id="JAKZGP010000002">
    <property type="protein sequence ID" value="MCH7408126.1"/>
    <property type="molecule type" value="Genomic_DNA"/>
</dbReference>
<dbReference type="RefSeq" id="WP_241346117.1">
    <property type="nucleotide sequence ID" value="NZ_JAKZGP010000002.1"/>
</dbReference>
<name>A0ABS9UVG4_9BACT</name>
<proteinExistence type="predicted"/>
<dbReference type="PANTHER" id="PTHR43752:SF2">
    <property type="entry name" value="BNR_ASP-BOX REPEAT FAMILY PROTEIN"/>
    <property type="match status" value="1"/>
</dbReference>
<comment type="caution">
    <text evidence="2">The sequence shown here is derived from an EMBL/GenBank/DDBJ whole genome shotgun (WGS) entry which is preliminary data.</text>
</comment>
<dbReference type="PROSITE" id="PS51257">
    <property type="entry name" value="PROKAR_LIPOPROTEIN"/>
    <property type="match status" value="1"/>
</dbReference>
<protein>
    <submittedName>
        <fullName evidence="2">Exo-alpha-sialidase</fullName>
    </submittedName>
</protein>
<gene>
    <name evidence="2" type="ORF">MM239_01855</name>
</gene>
<dbReference type="InterPro" id="IPR011040">
    <property type="entry name" value="Sialidase"/>
</dbReference>
<evidence type="ECO:0000313" key="3">
    <source>
        <dbReference type="Proteomes" id="UP001165489"/>
    </source>
</evidence>
<sequence length="379" mass="42275">MSKYSLAILSFIGTLVLFSCKDPEPTDWKAGILVEEFIFEQAPFPSCHSATIAESSEGLVSAWFGGTNERHPDVGIWLSRMENGSWTSPEEVANGLINDTLRYPTWNPVLFQVPQGDLLLFYKVGPKPSEWWGMLMRSKDAGKTWSQPEALPEGILGPVKNKPLLLGNGLLMSASSTEGNGWRVHFEVSDDLGYTWKKIGPIDKGPDDINAIQPSVLDHGNGKLQILCRTKSRRVATAWSEDYGETWSALELTSLPNNNSGTDAVTLKDGNHLLIYNHVLPPGEEAKGPRTPLNISHSADGVDWKASLILEDSNISQYSYPAIIQSEDGFVHAVYTWRREKIKYVKIDPTKINKEKIDGLDWPGVERKQYDEPLIHEED</sequence>
<evidence type="ECO:0000259" key="1">
    <source>
        <dbReference type="Pfam" id="PF13088"/>
    </source>
</evidence>
<dbReference type="SUPFAM" id="SSF50939">
    <property type="entry name" value="Sialidases"/>
    <property type="match status" value="1"/>
</dbReference>
<feature type="domain" description="Sialidase" evidence="1">
    <location>
        <begin position="59"/>
        <end position="332"/>
    </location>
</feature>
<keyword evidence="3" id="KW-1185">Reference proteome</keyword>
<evidence type="ECO:0000313" key="2">
    <source>
        <dbReference type="EMBL" id="MCH7408126.1"/>
    </source>
</evidence>
<organism evidence="2 3">
    <name type="scientific">Belliella filtrata</name>
    <dbReference type="NCBI Taxonomy" id="2923435"/>
    <lineage>
        <taxon>Bacteria</taxon>
        <taxon>Pseudomonadati</taxon>
        <taxon>Bacteroidota</taxon>
        <taxon>Cytophagia</taxon>
        <taxon>Cytophagales</taxon>
        <taxon>Cyclobacteriaceae</taxon>
        <taxon>Belliella</taxon>
    </lineage>
</organism>
<dbReference type="Gene3D" id="2.120.10.10">
    <property type="match status" value="1"/>
</dbReference>
<dbReference type="CDD" id="cd15482">
    <property type="entry name" value="Sialidase_non-viral"/>
    <property type="match status" value="1"/>
</dbReference>
<reference evidence="2" key="1">
    <citation type="submission" date="2022-03" db="EMBL/GenBank/DDBJ databases">
        <title>De novo assembled genomes of Belliella spp. (Cyclobacteriaceae) strains.</title>
        <authorList>
            <person name="Szabo A."/>
            <person name="Korponai K."/>
            <person name="Felfoldi T."/>
        </authorList>
    </citation>
    <scope>NUCLEOTIDE SEQUENCE</scope>
    <source>
        <strain evidence="2">DSM 111904</strain>
    </source>
</reference>